<evidence type="ECO:0000256" key="5">
    <source>
        <dbReference type="SAM" id="Phobius"/>
    </source>
</evidence>
<accession>A0A0F9VTM3</accession>
<feature type="transmembrane region" description="Helical" evidence="5">
    <location>
        <begin position="26"/>
        <end position="45"/>
    </location>
</feature>
<feature type="transmembrane region" description="Helical" evidence="5">
    <location>
        <begin position="118"/>
        <end position="138"/>
    </location>
</feature>
<feature type="transmembrane region" description="Helical" evidence="5">
    <location>
        <begin position="175"/>
        <end position="191"/>
    </location>
</feature>
<comment type="subcellular location">
    <subcellularLocation>
        <location evidence="1">Membrane</location>
        <topology evidence="1">Multi-pass membrane protein</topology>
    </subcellularLocation>
</comment>
<name>A0A0F9VTM3_9ZZZZ</name>
<keyword evidence="4 5" id="KW-0472">Membrane</keyword>
<feature type="transmembrane region" description="Helical" evidence="5">
    <location>
        <begin position="150"/>
        <end position="169"/>
    </location>
</feature>
<dbReference type="PANTHER" id="PTHR23291:SF50">
    <property type="entry name" value="PROTEIN LIFEGUARD 4"/>
    <property type="match status" value="1"/>
</dbReference>
<evidence type="ECO:0000256" key="1">
    <source>
        <dbReference type="ARBA" id="ARBA00004141"/>
    </source>
</evidence>
<proteinExistence type="predicted"/>
<evidence type="ECO:0000256" key="3">
    <source>
        <dbReference type="ARBA" id="ARBA00022989"/>
    </source>
</evidence>
<evidence type="ECO:0008006" key="7">
    <source>
        <dbReference type="Google" id="ProtNLM"/>
    </source>
</evidence>
<dbReference type="CDD" id="cd10432">
    <property type="entry name" value="BI-1-like_bacterial"/>
    <property type="match status" value="1"/>
</dbReference>
<keyword evidence="3 5" id="KW-1133">Transmembrane helix</keyword>
<keyword evidence="2 5" id="KW-0812">Transmembrane</keyword>
<organism evidence="6">
    <name type="scientific">marine sediment metagenome</name>
    <dbReference type="NCBI Taxonomy" id="412755"/>
    <lineage>
        <taxon>unclassified sequences</taxon>
        <taxon>metagenomes</taxon>
        <taxon>ecological metagenomes</taxon>
    </lineage>
</organism>
<evidence type="ECO:0000313" key="6">
    <source>
        <dbReference type="EMBL" id="KKO08471.1"/>
    </source>
</evidence>
<dbReference type="AlphaFoldDB" id="A0A0F9VTM3"/>
<feature type="transmembrane region" description="Helical" evidence="5">
    <location>
        <begin position="90"/>
        <end position="112"/>
    </location>
</feature>
<gene>
    <name evidence="6" type="ORF">LCGC14_0044090</name>
</gene>
<dbReference type="InterPro" id="IPR006214">
    <property type="entry name" value="Bax_inhibitor_1-related"/>
</dbReference>
<reference evidence="6" key="1">
    <citation type="journal article" date="2015" name="Nature">
        <title>Complex archaea that bridge the gap between prokaryotes and eukaryotes.</title>
        <authorList>
            <person name="Spang A."/>
            <person name="Saw J.H."/>
            <person name="Jorgensen S.L."/>
            <person name="Zaremba-Niedzwiedzka K."/>
            <person name="Martijn J."/>
            <person name="Lind A.E."/>
            <person name="van Eijk R."/>
            <person name="Schleper C."/>
            <person name="Guy L."/>
            <person name="Ettema T.J."/>
        </authorList>
    </citation>
    <scope>NUCLEOTIDE SEQUENCE</scope>
</reference>
<dbReference type="GO" id="GO:0005886">
    <property type="term" value="C:plasma membrane"/>
    <property type="evidence" value="ECO:0007669"/>
    <property type="project" value="TreeGrafter"/>
</dbReference>
<protein>
    <recommendedName>
        <fullName evidence="7">Inner membrane protein YbhL</fullName>
    </recommendedName>
</protein>
<dbReference type="Pfam" id="PF01027">
    <property type="entry name" value="Bax1-I"/>
    <property type="match status" value="1"/>
</dbReference>
<sequence>MHSTTSYDETRAARIDAGLKKYMNNVYGMMSLGTFVTFATAWYIYTTEELLKVFFNPETLSPTGLGWFAIFAPLLMVILLWMIERPSSPFVLKMFFALFAALMGISMTSIFLSFEIGSIANTFLITSAAFAGLSLWGYTTKKDLTGLGAFCFMALFGLIAASVLSLFIQSTAFEFAVNLAGVLIFAGLTAYDTQHIKTEYVNQIHSSCDDEIEKSAVMGALELYLDFINLFLRILAATGKKK</sequence>
<comment type="caution">
    <text evidence="6">The sequence shown here is derived from an EMBL/GenBank/DDBJ whole genome shotgun (WGS) entry which is preliminary data.</text>
</comment>
<evidence type="ECO:0000256" key="4">
    <source>
        <dbReference type="ARBA" id="ARBA00023136"/>
    </source>
</evidence>
<feature type="transmembrane region" description="Helical" evidence="5">
    <location>
        <begin position="65"/>
        <end position="83"/>
    </location>
</feature>
<dbReference type="PANTHER" id="PTHR23291">
    <property type="entry name" value="BAX INHIBITOR-RELATED"/>
    <property type="match status" value="1"/>
</dbReference>
<dbReference type="EMBL" id="LAZR01000009">
    <property type="protein sequence ID" value="KKO08471.1"/>
    <property type="molecule type" value="Genomic_DNA"/>
</dbReference>
<evidence type="ECO:0000256" key="2">
    <source>
        <dbReference type="ARBA" id="ARBA00022692"/>
    </source>
</evidence>